<organism evidence="11 12">
    <name type="scientific">Hyphomonas chukchiensis</name>
    <dbReference type="NCBI Taxonomy" id="1280947"/>
    <lineage>
        <taxon>Bacteria</taxon>
        <taxon>Pseudomonadati</taxon>
        <taxon>Pseudomonadota</taxon>
        <taxon>Alphaproteobacteria</taxon>
        <taxon>Hyphomonadales</taxon>
        <taxon>Hyphomonadaceae</taxon>
        <taxon>Hyphomonas</taxon>
    </lineage>
</organism>
<evidence type="ECO:0000256" key="3">
    <source>
        <dbReference type="ARBA" id="ARBA00022475"/>
    </source>
</evidence>
<keyword evidence="12" id="KW-1185">Reference proteome</keyword>
<reference evidence="11 12" key="1">
    <citation type="journal article" date="2014" name="Antonie Van Leeuwenhoek">
        <title>Hyphomonas beringensis sp. nov. and Hyphomonas chukchiensis sp. nov., isolated from surface seawater of the Bering Sea and Chukchi Sea.</title>
        <authorList>
            <person name="Li C."/>
            <person name="Lai Q."/>
            <person name="Li G."/>
            <person name="Dong C."/>
            <person name="Wang J."/>
            <person name="Liao Y."/>
            <person name="Shao Z."/>
        </authorList>
    </citation>
    <scope>NUCLEOTIDE SEQUENCE [LARGE SCALE GENOMIC DNA]</scope>
    <source>
        <strain evidence="11 12">BH-BN04-4</strain>
    </source>
</reference>
<comment type="similarity">
    <text evidence="2">Belongs to the bacterial sugar transferase family.</text>
</comment>
<dbReference type="Proteomes" id="UP000027190">
    <property type="component" value="Unassembled WGS sequence"/>
</dbReference>
<dbReference type="PANTHER" id="PTHR30576:SF4">
    <property type="entry name" value="UNDECAPRENYL-PHOSPHATE GALACTOSE PHOSPHOTRANSFERASE"/>
    <property type="match status" value="1"/>
</dbReference>
<proteinExistence type="inferred from homology"/>
<accession>A0A062UHH6</accession>
<dbReference type="GO" id="GO:0016780">
    <property type="term" value="F:phosphotransferase activity, for other substituted phosphate groups"/>
    <property type="evidence" value="ECO:0007669"/>
    <property type="project" value="TreeGrafter"/>
</dbReference>
<keyword evidence="7 9" id="KW-0472">Membrane</keyword>
<evidence type="ECO:0000256" key="8">
    <source>
        <dbReference type="ARBA" id="ARBA00023169"/>
    </source>
</evidence>
<dbReference type="GO" id="GO:0000271">
    <property type="term" value="P:polysaccharide biosynthetic process"/>
    <property type="evidence" value="ECO:0007669"/>
    <property type="project" value="UniProtKB-KW"/>
</dbReference>
<gene>
    <name evidence="11" type="ORF">HY30_07225</name>
</gene>
<dbReference type="OrthoDB" id="9808602at2"/>
<dbReference type="GO" id="GO:0005886">
    <property type="term" value="C:plasma membrane"/>
    <property type="evidence" value="ECO:0007669"/>
    <property type="project" value="UniProtKB-SubCell"/>
</dbReference>
<keyword evidence="3" id="KW-1003">Cell membrane</keyword>
<dbReference type="InterPro" id="IPR003362">
    <property type="entry name" value="Bact_transf"/>
</dbReference>
<evidence type="ECO:0000313" key="11">
    <source>
        <dbReference type="EMBL" id="KCZ56039.1"/>
    </source>
</evidence>
<name>A0A062UHH6_9PROT</name>
<dbReference type="PATRIC" id="fig|1280947.3.peg.2868"/>
<keyword evidence="5 9" id="KW-0812">Transmembrane</keyword>
<evidence type="ECO:0000256" key="2">
    <source>
        <dbReference type="ARBA" id="ARBA00006464"/>
    </source>
</evidence>
<comment type="subcellular location">
    <subcellularLocation>
        <location evidence="1">Cell membrane</location>
    </subcellularLocation>
</comment>
<dbReference type="Pfam" id="PF02397">
    <property type="entry name" value="Bac_transf"/>
    <property type="match status" value="1"/>
</dbReference>
<evidence type="ECO:0000256" key="4">
    <source>
        <dbReference type="ARBA" id="ARBA00022679"/>
    </source>
</evidence>
<protein>
    <recommendedName>
        <fullName evidence="10">Bacterial sugar transferase domain-containing protein</fullName>
    </recommendedName>
</protein>
<keyword evidence="6 9" id="KW-1133">Transmembrane helix</keyword>
<evidence type="ECO:0000256" key="6">
    <source>
        <dbReference type="ARBA" id="ARBA00022989"/>
    </source>
</evidence>
<feature type="domain" description="Bacterial sugar transferase" evidence="10">
    <location>
        <begin position="34"/>
        <end position="225"/>
    </location>
</feature>
<evidence type="ECO:0000256" key="1">
    <source>
        <dbReference type="ARBA" id="ARBA00004236"/>
    </source>
</evidence>
<dbReference type="AlphaFoldDB" id="A0A062UHH6"/>
<comment type="caution">
    <text evidence="11">The sequence shown here is derived from an EMBL/GenBank/DDBJ whole genome shotgun (WGS) entry which is preliminary data.</text>
</comment>
<keyword evidence="4" id="KW-0808">Transferase</keyword>
<evidence type="ECO:0000259" key="10">
    <source>
        <dbReference type="Pfam" id="PF02397"/>
    </source>
</evidence>
<dbReference type="eggNOG" id="COG2148">
    <property type="taxonomic scope" value="Bacteria"/>
</dbReference>
<dbReference type="RefSeq" id="WP_081812261.1">
    <property type="nucleotide sequence ID" value="NZ_AWFG01000052.1"/>
</dbReference>
<dbReference type="PANTHER" id="PTHR30576">
    <property type="entry name" value="COLANIC BIOSYNTHESIS UDP-GLUCOSE LIPID CARRIER TRANSFERASE"/>
    <property type="match status" value="1"/>
</dbReference>
<dbReference type="EMBL" id="AWFG01000052">
    <property type="protein sequence ID" value="KCZ56039.1"/>
    <property type="molecule type" value="Genomic_DNA"/>
</dbReference>
<keyword evidence="8" id="KW-0270">Exopolysaccharide synthesis</keyword>
<sequence length="231" mass="25747">MGLRLSNPSRQAEAAAYAAATIRQPSSGDHAQFKRLVDIVVAGIALLFVAPLILGIALLIRMQDGSRAFYSQKRYGLNGETFNCFKLRSMVPDAREQLEYLLATDPAARAEWDETQKLTNDPRITALGNFIRKTSIDELPQLYNVLRGDMSLVGPRPIVESEIVRYGESFRAYCSVRPGITGLWQVSGRSDTTYPQRVATDVEYVRSRSFWGDIKIMLMTVPAVLISKGAR</sequence>
<evidence type="ECO:0000256" key="5">
    <source>
        <dbReference type="ARBA" id="ARBA00022692"/>
    </source>
</evidence>
<feature type="transmembrane region" description="Helical" evidence="9">
    <location>
        <begin position="39"/>
        <end position="60"/>
    </location>
</feature>
<dbReference type="STRING" id="1280947.HY30_07225"/>
<evidence type="ECO:0000256" key="7">
    <source>
        <dbReference type="ARBA" id="ARBA00023136"/>
    </source>
</evidence>
<evidence type="ECO:0000256" key="9">
    <source>
        <dbReference type="SAM" id="Phobius"/>
    </source>
</evidence>
<evidence type="ECO:0000313" key="12">
    <source>
        <dbReference type="Proteomes" id="UP000027190"/>
    </source>
</evidence>